<dbReference type="SUPFAM" id="SSF52540">
    <property type="entry name" value="P-loop containing nucleoside triphosphate hydrolases"/>
    <property type="match status" value="1"/>
</dbReference>
<reference evidence="5 6" key="1">
    <citation type="submission" date="2018-01" db="EMBL/GenBank/DDBJ databases">
        <title>Genome sequence of Borrelia tachyglossi.</title>
        <authorList>
            <person name="Gofton A.W."/>
        </authorList>
    </citation>
    <scope>NUCLEOTIDE SEQUENCE [LARGE SCALE GENOMIC DNA]</scope>
    <source>
        <strain evidence="5 6">Bc-F10-1268</strain>
    </source>
</reference>
<name>A0A2S1LWH3_9SPIR</name>
<evidence type="ECO:0000256" key="1">
    <source>
        <dbReference type="PIRSR" id="PIRSR000705-1"/>
    </source>
</evidence>
<dbReference type="InterPro" id="IPR050566">
    <property type="entry name" value="Deoxyribonucleoside_kinase"/>
</dbReference>
<keyword evidence="5" id="KW-0418">Kinase</keyword>
<feature type="binding site" evidence="2">
    <location>
        <position position="56"/>
    </location>
    <ligand>
        <name>substrate</name>
    </ligand>
</feature>
<dbReference type="Gene3D" id="3.40.50.300">
    <property type="entry name" value="P-loop containing nucleotide triphosphate hydrolases"/>
    <property type="match status" value="1"/>
</dbReference>
<dbReference type="OrthoDB" id="9776634at2"/>
<dbReference type="GO" id="GO:0005737">
    <property type="term" value="C:cytoplasm"/>
    <property type="evidence" value="ECO:0007669"/>
    <property type="project" value="TreeGrafter"/>
</dbReference>
<dbReference type="InterPro" id="IPR031314">
    <property type="entry name" value="DNK_dom"/>
</dbReference>
<dbReference type="GO" id="GO:0005524">
    <property type="term" value="F:ATP binding"/>
    <property type="evidence" value="ECO:0007669"/>
    <property type="project" value="UniProtKB-KW"/>
</dbReference>
<evidence type="ECO:0000259" key="4">
    <source>
        <dbReference type="Pfam" id="PF01712"/>
    </source>
</evidence>
<proteinExistence type="predicted"/>
<dbReference type="Proteomes" id="UP000244655">
    <property type="component" value="Chromosome"/>
</dbReference>
<dbReference type="AlphaFoldDB" id="A0A2S1LWH3"/>
<feature type="binding site" evidence="3">
    <location>
        <begin position="7"/>
        <end position="15"/>
    </location>
    <ligand>
        <name>ATP</name>
        <dbReference type="ChEBI" id="CHEBI:30616"/>
    </ligand>
</feature>
<gene>
    <name evidence="5" type="ORF">CR532_01225</name>
</gene>
<keyword evidence="5" id="KW-0808">Transferase</keyword>
<keyword evidence="3" id="KW-0067">ATP-binding</keyword>
<dbReference type="PIRSF" id="PIRSF000705">
    <property type="entry name" value="DNK"/>
    <property type="match status" value="1"/>
</dbReference>
<dbReference type="PANTHER" id="PTHR10513:SF35">
    <property type="entry name" value="DEOXYADENOSINE KINASE"/>
    <property type="match status" value="1"/>
</dbReference>
<feature type="binding site" evidence="3">
    <location>
        <begin position="136"/>
        <end position="140"/>
    </location>
    <ligand>
        <name>ATP</name>
        <dbReference type="ChEBI" id="CHEBI:30616"/>
    </ligand>
</feature>
<keyword evidence="3" id="KW-0547">Nucleotide-binding</keyword>
<dbReference type="InterPro" id="IPR027417">
    <property type="entry name" value="P-loop_NTPase"/>
</dbReference>
<dbReference type="EMBL" id="CP025785">
    <property type="protein sequence ID" value="AWG42628.1"/>
    <property type="molecule type" value="Genomic_DNA"/>
</dbReference>
<dbReference type="CDD" id="cd01673">
    <property type="entry name" value="dNK"/>
    <property type="match status" value="1"/>
</dbReference>
<evidence type="ECO:0000313" key="6">
    <source>
        <dbReference type="Proteomes" id="UP000244655"/>
    </source>
</evidence>
<dbReference type="Pfam" id="PF01712">
    <property type="entry name" value="dNK"/>
    <property type="match status" value="1"/>
</dbReference>
<feature type="binding site" evidence="2">
    <location>
        <position position="85"/>
    </location>
    <ligand>
        <name>substrate</name>
    </ligand>
</feature>
<feature type="domain" description="Deoxynucleoside kinase" evidence="4">
    <location>
        <begin position="3"/>
        <end position="196"/>
    </location>
</feature>
<accession>A0A2S1LWH3</accession>
<evidence type="ECO:0000256" key="2">
    <source>
        <dbReference type="PIRSR" id="PIRSR000705-2"/>
    </source>
</evidence>
<protein>
    <submittedName>
        <fullName evidence="5">Deoxyguanosine kinase</fullName>
    </submittedName>
</protein>
<feature type="binding site" evidence="2">
    <location>
        <position position="45"/>
    </location>
    <ligand>
        <name>substrate</name>
    </ligand>
</feature>
<organism evidence="5 6">
    <name type="scientific">Candidatus Borreliella tachyglossi</name>
    <dbReference type="NCBI Taxonomy" id="1964448"/>
    <lineage>
        <taxon>Bacteria</taxon>
        <taxon>Pseudomonadati</taxon>
        <taxon>Spirochaetota</taxon>
        <taxon>Spirochaetia</taxon>
        <taxon>Spirochaetales</taxon>
        <taxon>Borreliaceae</taxon>
        <taxon>Borreliella</taxon>
    </lineage>
</organism>
<feature type="binding site" evidence="2">
    <location>
        <position position="145"/>
    </location>
    <ligand>
        <name>substrate</name>
    </ligand>
</feature>
<evidence type="ECO:0000256" key="3">
    <source>
        <dbReference type="PIRSR" id="PIRSR000705-3"/>
    </source>
</evidence>
<dbReference type="GO" id="GO:0019136">
    <property type="term" value="F:deoxynucleoside kinase activity"/>
    <property type="evidence" value="ECO:0007669"/>
    <property type="project" value="InterPro"/>
</dbReference>
<feature type="binding site" evidence="2">
    <location>
        <position position="80"/>
    </location>
    <ligand>
        <name>substrate</name>
    </ligand>
</feature>
<feature type="active site" description="Proton acceptor" evidence="1">
    <location>
        <position position="79"/>
    </location>
</feature>
<sequence>MVIIIEGLIGVGKTTLGNILSKELDIPFYSELSDEFTLSILDKFYKDKSRWAFPVQINFLNERFKLIKSIFRAKRGILDRSIYGDRVFATLLNDGGYISEDEYRIYINLLDNMLEHSQRPILMIYLDCSIEEVERRIENRNRNFETGIPREYLEGLNQRYLSWYDNYNLSPKVKVEYDRINIFDDDNKSKLISLIKDKLVI</sequence>
<dbReference type="InterPro" id="IPR002624">
    <property type="entry name" value="DCK/DGK"/>
</dbReference>
<feature type="binding site" evidence="2">
    <location>
        <position position="31"/>
    </location>
    <ligand>
        <name>substrate</name>
    </ligand>
</feature>
<keyword evidence="6" id="KW-1185">Reference proteome</keyword>
<evidence type="ECO:0000313" key="5">
    <source>
        <dbReference type="EMBL" id="AWG42628.1"/>
    </source>
</evidence>
<dbReference type="PANTHER" id="PTHR10513">
    <property type="entry name" value="DEOXYNUCLEOSIDE KINASE"/>
    <property type="match status" value="1"/>
</dbReference>